<evidence type="ECO:0000313" key="2">
    <source>
        <dbReference type="EMBL" id="EGB06484.1"/>
    </source>
</evidence>
<name>F0YE23_AURAN</name>
<keyword evidence="3" id="KW-1185">Reference proteome</keyword>
<dbReference type="Pfam" id="PF25372">
    <property type="entry name" value="DUF7885"/>
    <property type="match status" value="1"/>
</dbReference>
<dbReference type="Gene3D" id="3.80.10.10">
    <property type="entry name" value="Ribonuclease Inhibitor"/>
    <property type="match status" value="1"/>
</dbReference>
<dbReference type="GeneID" id="20229009"/>
<evidence type="ECO:0000259" key="1">
    <source>
        <dbReference type="Pfam" id="PF25372"/>
    </source>
</evidence>
<reference evidence="2 3" key="1">
    <citation type="journal article" date="2011" name="Proc. Natl. Acad. Sci. U.S.A.">
        <title>Niche of harmful alga Aureococcus anophagefferens revealed through ecogenomics.</title>
        <authorList>
            <person name="Gobler C.J."/>
            <person name="Berry D.L."/>
            <person name="Dyhrman S.T."/>
            <person name="Wilhelm S.W."/>
            <person name="Salamov A."/>
            <person name="Lobanov A.V."/>
            <person name="Zhang Y."/>
            <person name="Collier J.L."/>
            <person name="Wurch L.L."/>
            <person name="Kustka A.B."/>
            <person name="Dill B.D."/>
            <person name="Shah M."/>
            <person name="VerBerkmoes N.C."/>
            <person name="Kuo A."/>
            <person name="Terry A."/>
            <person name="Pangilinan J."/>
            <person name="Lindquist E.A."/>
            <person name="Lucas S."/>
            <person name="Paulsen I.T."/>
            <person name="Hattenrath-Lehmann T.K."/>
            <person name="Talmage S.C."/>
            <person name="Walker E.A."/>
            <person name="Koch F."/>
            <person name="Burson A.M."/>
            <person name="Marcoval M.A."/>
            <person name="Tang Y.Z."/>
            <person name="Lecleir G.R."/>
            <person name="Coyne K.J."/>
            <person name="Berg G.M."/>
            <person name="Bertrand E.M."/>
            <person name="Saito M.A."/>
            <person name="Gladyshev V.N."/>
            <person name="Grigoriev I.V."/>
        </authorList>
    </citation>
    <scope>NUCLEOTIDE SEQUENCE [LARGE SCALE GENOMIC DNA]</scope>
    <source>
        <strain evidence="3">CCMP 1984</strain>
    </source>
</reference>
<gene>
    <name evidence="2" type="ORF">AURANDRAFT_7738</name>
</gene>
<dbReference type="InParanoid" id="F0YE23"/>
<dbReference type="GO" id="GO:0019005">
    <property type="term" value="C:SCF ubiquitin ligase complex"/>
    <property type="evidence" value="ECO:0007669"/>
    <property type="project" value="TreeGrafter"/>
</dbReference>
<dbReference type="AlphaFoldDB" id="F0YE23"/>
<dbReference type="KEGG" id="aaf:AURANDRAFT_7738"/>
<dbReference type="InterPro" id="IPR006553">
    <property type="entry name" value="Leu-rich_rpt_Cys-con_subtyp"/>
</dbReference>
<dbReference type="GO" id="GO:0031146">
    <property type="term" value="P:SCF-dependent proteasomal ubiquitin-dependent protein catabolic process"/>
    <property type="evidence" value="ECO:0007669"/>
    <property type="project" value="TreeGrafter"/>
</dbReference>
<dbReference type="PANTHER" id="PTHR13318:SF105">
    <property type="entry name" value="F-BOX_LRR-REPEAT PROTEIN 3"/>
    <property type="match status" value="1"/>
</dbReference>
<dbReference type="SUPFAM" id="SSF52047">
    <property type="entry name" value="RNI-like"/>
    <property type="match status" value="1"/>
</dbReference>
<dbReference type="RefSeq" id="XP_009038670.1">
    <property type="nucleotide sequence ID" value="XM_009040422.1"/>
</dbReference>
<dbReference type="InterPro" id="IPR032675">
    <property type="entry name" value="LRR_dom_sf"/>
</dbReference>
<organism evidence="3">
    <name type="scientific">Aureococcus anophagefferens</name>
    <name type="common">Harmful bloom alga</name>
    <dbReference type="NCBI Taxonomy" id="44056"/>
    <lineage>
        <taxon>Eukaryota</taxon>
        <taxon>Sar</taxon>
        <taxon>Stramenopiles</taxon>
        <taxon>Ochrophyta</taxon>
        <taxon>Pelagophyceae</taxon>
        <taxon>Pelagomonadales</taxon>
        <taxon>Pelagomonadaceae</taxon>
        <taxon>Aureococcus</taxon>
    </lineage>
</organism>
<feature type="non-terminal residue" evidence="2">
    <location>
        <position position="85"/>
    </location>
</feature>
<feature type="domain" description="F-box/LRR-repeat protein 15-like leucin rich repeat" evidence="1">
    <location>
        <begin position="10"/>
        <end position="84"/>
    </location>
</feature>
<dbReference type="InterPro" id="IPR057207">
    <property type="entry name" value="FBXL15_LRR"/>
</dbReference>
<dbReference type="EMBL" id="GL833134">
    <property type="protein sequence ID" value="EGB06484.1"/>
    <property type="molecule type" value="Genomic_DNA"/>
</dbReference>
<protein>
    <recommendedName>
        <fullName evidence="1">F-box/LRR-repeat protein 15-like leucin rich repeat domain-containing protein</fullName>
    </recommendedName>
</protein>
<sequence>DAAVSAVAMNCPLLEDLNLWDCDGVTDESIITLVERCPKINYLQLQGTSITCAALVALAAGECPLHDLGIEGCSHVSDAGVIAMV</sequence>
<dbReference type="Proteomes" id="UP000002729">
    <property type="component" value="Unassembled WGS sequence"/>
</dbReference>
<proteinExistence type="predicted"/>
<dbReference type="PANTHER" id="PTHR13318">
    <property type="entry name" value="PARTNER OF PAIRED, ISOFORM B-RELATED"/>
    <property type="match status" value="1"/>
</dbReference>
<dbReference type="OrthoDB" id="550575at2759"/>
<evidence type="ECO:0000313" key="3">
    <source>
        <dbReference type="Proteomes" id="UP000002729"/>
    </source>
</evidence>
<dbReference type="SMART" id="SM00367">
    <property type="entry name" value="LRR_CC"/>
    <property type="match status" value="2"/>
</dbReference>
<accession>F0YE23</accession>
<feature type="non-terminal residue" evidence="2">
    <location>
        <position position="1"/>
    </location>
</feature>